<reference evidence="1" key="1">
    <citation type="journal article" date="2009" name="PLoS Genet.">
        <title>Sequencing, mapping, and analysis of 27,455 maize full-length cDNAs.</title>
        <authorList>
            <person name="Soderlund C."/>
            <person name="Descour A."/>
            <person name="Kudrna D."/>
            <person name="Bomhoff M."/>
            <person name="Boyd L."/>
            <person name="Currie J."/>
            <person name="Angelova A."/>
            <person name="Collura K."/>
            <person name="Wissotski M."/>
            <person name="Ashley E."/>
            <person name="Morrow D."/>
            <person name="Fernandes J."/>
            <person name="Walbot V."/>
            <person name="Yu Y."/>
        </authorList>
    </citation>
    <scope>NUCLEOTIDE SEQUENCE</scope>
    <source>
        <strain evidence="1">B73</strain>
    </source>
</reference>
<dbReference type="EMBL" id="BT069963">
    <property type="protein sequence ID" value="ACN36860.1"/>
    <property type="molecule type" value="mRNA"/>
</dbReference>
<sequence>MHTKPFFCLSVRSSISNKGMQHHCKSSGLVTRRIGSAVSIVDRLNTRPGVWGSPLPLRPEYIGGLE</sequence>
<organism evidence="1">
    <name type="scientific">Zea mays</name>
    <name type="common">Maize</name>
    <dbReference type="NCBI Taxonomy" id="4577"/>
    <lineage>
        <taxon>Eukaryota</taxon>
        <taxon>Viridiplantae</taxon>
        <taxon>Streptophyta</taxon>
        <taxon>Embryophyta</taxon>
        <taxon>Tracheophyta</taxon>
        <taxon>Spermatophyta</taxon>
        <taxon>Magnoliopsida</taxon>
        <taxon>Liliopsida</taxon>
        <taxon>Poales</taxon>
        <taxon>Poaceae</taxon>
        <taxon>PACMAD clade</taxon>
        <taxon>Panicoideae</taxon>
        <taxon>Andropogonodae</taxon>
        <taxon>Andropogoneae</taxon>
        <taxon>Tripsacinae</taxon>
        <taxon>Zea</taxon>
    </lineage>
</organism>
<dbReference type="AlphaFoldDB" id="C0PNU4"/>
<accession>C0PNU4</accession>
<evidence type="ECO:0000313" key="1">
    <source>
        <dbReference type="EMBL" id="ACN36860.1"/>
    </source>
</evidence>
<proteinExistence type="evidence at transcript level"/>
<protein>
    <submittedName>
        <fullName evidence="1">Uncharacterized protein</fullName>
    </submittedName>
</protein>
<name>C0PNU4_MAIZE</name>